<name>A0A9P7RWN6_9AGAR</name>
<sequence length="247" mass="27945">MDTNPRRDTEFYFDTITFLVDSIIFKVPSQYIHDKSEVFGAGAQISAASGEGSSDANPVKLSPLPHGCNAEDFKRLLRIIIALTVDLPTPTNHTLEQWLSVLKLSTAWCFSDVRNLAMERVSGSPSNFTRDQWITVLDFAHNSDLFIDLRVLAITRISGFAFSSRVDQVLLGRKYLHKPWVIQGLRELANVSTLPPLPDLNRLGQETLIGVLYIACNRAQRYRGPYNDREVDEHFRDEISSLFPLSF</sequence>
<proteinExistence type="predicted"/>
<keyword evidence="2" id="KW-1185">Reference proteome</keyword>
<comment type="caution">
    <text evidence="1">The sequence shown here is derived from an EMBL/GenBank/DDBJ whole genome shotgun (WGS) entry which is preliminary data.</text>
</comment>
<dbReference type="AlphaFoldDB" id="A0A9P7RWN6"/>
<dbReference type="Proteomes" id="UP001049176">
    <property type="component" value="Chromosome 6"/>
</dbReference>
<reference evidence="1" key="1">
    <citation type="journal article" date="2021" name="Genome Biol. Evol.">
        <title>The assembled and annotated genome of the fairy-ring fungus Marasmius oreades.</title>
        <authorList>
            <person name="Hiltunen M."/>
            <person name="Ament-Velasquez S.L."/>
            <person name="Johannesson H."/>
        </authorList>
    </citation>
    <scope>NUCLEOTIDE SEQUENCE</scope>
    <source>
        <strain evidence="1">03SP1</strain>
    </source>
</reference>
<dbReference type="OrthoDB" id="3199068at2759"/>
<protein>
    <submittedName>
        <fullName evidence="1">Uncharacterized protein</fullName>
    </submittedName>
</protein>
<dbReference type="RefSeq" id="XP_043007594.1">
    <property type="nucleotide sequence ID" value="XM_043155130.1"/>
</dbReference>
<dbReference type="KEGG" id="more:E1B28_010178"/>
<accession>A0A9P7RWN6</accession>
<dbReference type="GeneID" id="66079254"/>
<gene>
    <name evidence="1" type="ORF">E1B28_010178</name>
</gene>
<evidence type="ECO:0000313" key="1">
    <source>
        <dbReference type="EMBL" id="KAG7091124.1"/>
    </source>
</evidence>
<evidence type="ECO:0000313" key="2">
    <source>
        <dbReference type="Proteomes" id="UP001049176"/>
    </source>
</evidence>
<dbReference type="EMBL" id="CM032186">
    <property type="protein sequence ID" value="KAG7091124.1"/>
    <property type="molecule type" value="Genomic_DNA"/>
</dbReference>
<organism evidence="1 2">
    <name type="scientific">Marasmius oreades</name>
    <name type="common">fairy-ring Marasmius</name>
    <dbReference type="NCBI Taxonomy" id="181124"/>
    <lineage>
        <taxon>Eukaryota</taxon>
        <taxon>Fungi</taxon>
        <taxon>Dikarya</taxon>
        <taxon>Basidiomycota</taxon>
        <taxon>Agaricomycotina</taxon>
        <taxon>Agaricomycetes</taxon>
        <taxon>Agaricomycetidae</taxon>
        <taxon>Agaricales</taxon>
        <taxon>Marasmiineae</taxon>
        <taxon>Marasmiaceae</taxon>
        <taxon>Marasmius</taxon>
    </lineage>
</organism>